<dbReference type="SMART" id="SM00028">
    <property type="entry name" value="TPR"/>
    <property type="match status" value="2"/>
</dbReference>
<evidence type="ECO:0000313" key="3">
    <source>
        <dbReference type="Proteomes" id="UP000198736"/>
    </source>
</evidence>
<protein>
    <submittedName>
        <fullName evidence="2">Uncharacterized protein</fullName>
    </submittedName>
</protein>
<dbReference type="SUPFAM" id="SSF48452">
    <property type="entry name" value="TPR-like"/>
    <property type="match status" value="1"/>
</dbReference>
<dbReference type="EMBL" id="CZPZ01000020">
    <property type="protein sequence ID" value="CUS36836.1"/>
    <property type="molecule type" value="Genomic_DNA"/>
</dbReference>
<dbReference type="InterPro" id="IPR019734">
    <property type="entry name" value="TPR_rpt"/>
</dbReference>
<dbReference type="InterPro" id="IPR011990">
    <property type="entry name" value="TPR-like_helical_dom_sf"/>
</dbReference>
<proteinExistence type="predicted"/>
<evidence type="ECO:0000256" key="1">
    <source>
        <dbReference type="SAM" id="SignalP"/>
    </source>
</evidence>
<feature type="signal peptide" evidence="1">
    <location>
        <begin position="1"/>
        <end position="22"/>
    </location>
</feature>
<dbReference type="Proteomes" id="UP000198736">
    <property type="component" value="Unassembled WGS sequence"/>
</dbReference>
<feature type="chain" id="PRO_5006624149" evidence="1">
    <location>
        <begin position="23"/>
        <end position="409"/>
    </location>
</feature>
<reference evidence="3" key="1">
    <citation type="submission" date="2015-10" db="EMBL/GenBank/DDBJ databases">
        <authorList>
            <person name="Luecker S."/>
            <person name="Luecker S."/>
        </authorList>
    </citation>
    <scope>NUCLEOTIDE SEQUENCE [LARGE SCALE GENOMIC DNA]</scope>
</reference>
<dbReference type="Pfam" id="PF14559">
    <property type="entry name" value="TPR_19"/>
    <property type="match status" value="1"/>
</dbReference>
<sequence length="409" mass="45945">MTRSLMMVTVLGWFTLSQVSIASSEPYRPTDDTQILERLSFKASDPVAREFEVLRNDLRRNPRHLESAVKLATRYIEQGRSEGDPRFLGQAQAILTPWWHEPTPPPATLLLRATIRQNAHEFDQALADLDQVLALQPTNAQAWLIKASILQVQARYDDARRACQRLTRLVASRVFLGCLGDIAGITGQSTKSLEFLRPVLLDPGLIGREKIWIATILAETAARTGAIQEAENYFADAFKVGIKDQYLLSAYADFLLDQGRYQDVVFLVQHQTRTDGLLLRLALAEQALGLPWFQNHASELAARFAAARERGTTAHVREEARFTLALLHDANRALPLAQANWNVQREPADARILLESALAVGNHSAAQPVLDWMKSNRVEDFHLQQLAKQIQATTFSQPRKDSAFVRRPT</sequence>
<organism evidence="2 3">
    <name type="scientific">Candidatus Nitrospira nitrificans</name>
    <dbReference type="NCBI Taxonomy" id="1742973"/>
    <lineage>
        <taxon>Bacteria</taxon>
        <taxon>Pseudomonadati</taxon>
        <taxon>Nitrospirota</taxon>
        <taxon>Nitrospiria</taxon>
        <taxon>Nitrospirales</taxon>
        <taxon>Nitrospiraceae</taxon>
        <taxon>Nitrospira</taxon>
    </lineage>
</organism>
<dbReference type="STRING" id="1742973.COMA2_270033"/>
<gene>
    <name evidence="2" type="ORF">COMA2_270033</name>
</gene>
<keyword evidence="1" id="KW-0732">Signal</keyword>
<dbReference type="AlphaFoldDB" id="A0A0S4LLG7"/>
<accession>A0A0S4LLG7</accession>
<evidence type="ECO:0000313" key="2">
    <source>
        <dbReference type="EMBL" id="CUS36836.1"/>
    </source>
</evidence>
<dbReference type="Gene3D" id="1.25.40.10">
    <property type="entry name" value="Tetratricopeptide repeat domain"/>
    <property type="match status" value="1"/>
</dbReference>
<name>A0A0S4LLG7_9BACT</name>
<keyword evidence="3" id="KW-1185">Reference proteome</keyword>